<keyword evidence="7 13" id="KW-0378">Hydrolase</keyword>
<feature type="disulfide bond" evidence="16">
    <location>
        <begin position="223"/>
        <end position="237"/>
    </location>
</feature>
<name>G1T1B3_RABIT</name>
<reference evidence="18" key="3">
    <citation type="submission" date="2025-09" db="UniProtKB">
        <authorList>
            <consortium name="Ensembl"/>
        </authorList>
    </citation>
    <scope>IDENTIFICATION</scope>
    <source>
        <strain evidence="18">Thorbecke</strain>
    </source>
</reference>
<keyword evidence="9 16" id="KW-1015">Disulfide bond</keyword>
<dbReference type="GeneID" id="100009391"/>
<evidence type="ECO:0000256" key="17">
    <source>
        <dbReference type="RuleBase" id="RU610713"/>
    </source>
</evidence>
<dbReference type="EMBL" id="AAGW02038969">
    <property type="status" value="NOT_ANNOTATED_CDS"/>
    <property type="molecule type" value="Genomic_DNA"/>
</dbReference>
<feature type="disulfide bond" evidence="16">
    <location>
        <begin position="60"/>
        <end position="351"/>
    </location>
</feature>
<evidence type="ECO:0000256" key="1">
    <source>
        <dbReference type="ARBA" id="ARBA00000251"/>
    </source>
</evidence>
<dbReference type="GO" id="GO:0005886">
    <property type="term" value="C:plasma membrane"/>
    <property type="evidence" value="ECO:0007669"/>
    <property type="project" value="UniProtKB-SubCell"/>
</dbReference>
<dbReference type="GO" id="GO:0098552">
    <property type="term" value="C:side of membrane"/>
    <property type="evidence" value="ECO:0007669"/>
    <property type="project" value="UniProtKB-KW"/>
</dbReference>
<proteinExistence type="inferred from homology"/>
<dbReference type="RefSeq" id="NP_001076141.2">
    <property type="nucleotide sequence ID" value="NM_001082672.2"/>
</dbReference>
<evidence type="ECO:0000256" key="11">
    <source>
        <dbReference type="ARBA" id="ARBA00023288"/>
    </source>
</evidence>
<dbReference type="PRINTS" id="PR00846">
    <property type="entry name" value="GLHYDRLASE56"/>
</dbReference>
<dbReference type="SUPFAM" id="SSF51445">
    <property type="entry name" value="(Trans)glycosidases"/>
    <property type="match status" value="1"/>
</dbReference>
<dbReference type="Ensembl" id="ENSOCUT00000011444.4">
    <property type="protein sequence ID" value="ENSOCUP00000009842.3"/>
    <property type="gene ID" value="ENSOCUG00000011449.4"/>
</dbReference>
<keyword evidence="19" id="KW-1185">Reference proteome</keyword>
<keyword evidence="12 13" id="KW-0326">Glycosidase</keyword>
<keyword evidence="8" id="KW-0472">Membrane</keyword>
<dbReference type="AlphaFoldDB" id="G1T1B3"/>
<dbReference type="GO" id="GO:0001669">
    <property type="term" value="C:acrosomal vesicle"/>
    <property type="evidence" value="ECO:0007669"/>
    <property type="project" value="TreeGrafter"/>
</dbReference>
<organism evidence="18 19">
    <name type="scientific">Oryctolagus cuniculus</name>
    <name type="common">Rabbit</name>
    <dbReference type="NCBI Taxonomy" id="9986"/>
    <lineage>
        <taxon>Eukaryota</taxon>
        <taxon>Metazoa</taxon>
        <taxon>Chordata</taxon>
        <taxon>Craniata</taxon>
        <taxon>Vertebrata</taxon>
        <taxon>Euteleostomi</taxon>
        <taxon>Mammalia</taxon>
        <taxon>Eutheria</taxon>
        <taxon>Euarchontoglires</taxon>
        <taxon>Glires</taxon>
        <taxon>Lagomorpha</taxon>
        <taxon>Leporidae</taxon>
        <taxon>Oryctolagus</taxon>
    </lineage>
</organism>
<dbReference type="CTD" id="6677"/>
<keyword evidence="6" id="KW-0732">Signal</keyword>
<dbReference type="PIRSF" id="PIRSF038193">
    <property type="entry name" value="Hyaluronidase"/>
    <property type="match status" value="1"/>
</dbReference>
<dbReference type="PaxDb" id="9986-ENSOCUP00000009842"/>
<dbReference type="OrthoDB" id="5796153at2759"/>
<accession>G1T1B3</accession>
<dbReference type="EMBL" id="AAGW02038967">
    <property type="status" value="NOT_ANNOTATED_CDS"/>
    <property type="molecule type" value="Genomic_DNA"/>
</dbReference>
<dbReference type="GO" id="GO:0004415">
    <property type="term" value="F:hyalurononglucosaminidase activity"/>
    <property type="evidence" value="ECO:0007669"/>
    <property type="project" value="UniProtKB-UniRule"/>
</dbReference>
<dbReference type="GO" id="GO:0030214">
    <property type="term" value="P:hyaluronan catabolic process"/>
    <property type="evidence" value="ECO:0007669"/>
    <property type="project" value="TreeGrafter"/>
</dbReference>
<evidence type="ECO:0000256" key="15">
    <source>
        <dbReference type="PIRSR" id="PIRSR038193-2"/>
    </source>
</evidence>
<comment type="similarity">
    <text evidence="3 13 17">Belongs to the glycosyl hydrolase 56 family.</text>
</comment>
<dbReference type="InParanoid" id="G1T1B3"/>
<comment type="subcellular location">
    <subcellularLocation>
        <location evidence="2">Cell membrane</location>
        <topology evidence="2">Lipid-anchor</topology>
        <topology evidence="2">GPI-anchor</topology>
    </subcellularLocation>
</comment>
<dbReference type="InterPro" id="IPR017853">
    <property type="entry name" value="GH"/>
</dbReference>
<keyword evidence="11" id="KW-0449">Lipoprotein</keyword>
<evidence type="ECO:0000256" key="3">
    <source>
        <dbReference type="ARBA" id="ARBA00008871"/>
    </source>
</evidence>
<reference evidence="18" key="2">
    <citation type="submission" date="2025-08" db="UniProtKB">
        <authorList>
            <consortium name="Ensembl"/>
        </authorList>
    </citation>
    <scope>IDENTIFICATION</scope>
    <source>
        <strain evidence="18">Thorbecke</strain>
    </source>
</reference>
<feature type="disulfide bond" evidence="16">
    <location>
        <begin position="376"/>
        <end position="387"/>
    </location>
</feature>
<dbReference type="GlyCosmos" id="G1T1B3">
    <property type="glycosylation" value="1 site, No reported glycans"/>
</dbReference>
<evidence type="ECO:0000256" key="12">
    <source>
        <dbReference type="ARBA" id="ARBA00023295"/>
    </source>
</evidence>
<dbReference type="GeneTree" id="ENSGT01020000230364"/>
<evidence type="ECO:0000256" key="13">
    <source>
        <dbReference type="PIRNR" id="PIRNR038193"/>
    </source>
</evidence>
<dbReference type="PANTHER" id="PTHR11769:SF20">
    <property type="entry name" value="HYALURONIDASE PH-20"/>
    <property type="match status" value="1"/>
</dbReference>
<dbReference type="GO" id="GO:0005975">
    <property type="term" value="P:carbohydrate metabolic process"/>
    <property type="evidence" value="ECO:0007669"/>
    <property type="project" value="UniProtKB-UniRule"/>
</dbReference>
<dbReference type="KEGG" id="ocu:100009391"/>
<dbReference type="InterPro" id="IPR013785">
    <property type="entry name" value="Aldolase_TIM"/>
</dbReference>
<evidence type="ECO:0000256" key="10">
    <source>
        <dbReference type="ARBA" id="ARBA00023180"/>
    </source>
</evidence>
<sequence>MGVLKFKHIFFGSAVEFNRAFQILYIFLLIPCCLTANFRAPPVIPNVPFLWAWNAPTELCLGKSGEPLDTSLFSLFGSPSKDKTGQGITIFYVDRLGYYPHIDSKNVSVHGGIPQLGPLQQHLDKAKKDILYYMPTDNVGLAVIDWEEWRPTWLRNWKPKDIYRIKSIELVQQQNPQINLTEATKLAKIEFEKAGKCFMEETLKLGRLFRPNHFWGYYLFPDCYNHNYDKPNYKGICFDIEKKRNDDLDWLWKESTALFPSVYLKSSLQSSPKAALFVRNRVQEAIRVSEVPNAKSPLPIFVYTRLVFTDKIFQFLSQDDLVNTIGEIVALGASGIVVWGSHTLARSMKSCLNLDDYMKNILNPYLINVTLAAKMCNQVLCQEQGVCTRKNWDSNDYLHLNPGNFAIQIGNNGTYKVDGKPTLTDLEQFSKNFQCSCYTNLNCKERTDMNNVQTVNVCAVENVCIDTNVGPQAVTYAPKEKKDVAHILSNTTSINSSTTMSLPFPRKHVSGCLLVLCMYSQYLKYLL</sequence>
<evidence type="ECO:0000256" key="8">
    <source>
        <dbReference type="ARBA" id="ARBA00023136"/>
    </source>
</evidence>
<dbReference type="FunFam" id="3.20.20.70:FF:000065">
    <property type="entry name" value="Hyaluronidase"/>
    <property type="match status" value="1"/>
</dbReference>
<dbReference type="EMBL" id="AAGW02038970">
    <property type="status" value="NOT_ANNOTATED_CDS"/>
    <property type="molecule type" value="Genomic_DNA"/>
</dbReference>
<dbReference type="SMR" id="G1T1B3"/>
<evidence type="ECO:0000256" key="7">
    <source>
        <dbReference type="ARBA" id="ARBA00022801"/>
    </source>
</evidence>
<keyword evidence="5" id="KW-0336">GPI-anchor</keyword>
<gene>
    <name evidence="18" type="primary">SPAM1</name>
</gene>
<dbReference type="EMBL" id="AAGW02038968">
    <property type="status" value="NOT_ANNOTATED_CDS"/>
    <property type="molecule type" value="Genomic_DNA"/>
</dbReference>
<feature type="active site" description="Proton donor" evidence="14">
    <location>
        <position position="147"/>
    </location>
</feature>
<dbReference type="InterPro" id="IPR001439">
    <property type="entry name" value="Hyaluronidase_PH20/Hyal5"/>
</dbReference>
<evidence type="ECO:0000313" key="18">
    <source>
        <dbReference type="Ensembl" id="ENSOCUP00000009842.3"/>
    </source>
</evidence>
<dbReference type="FunCoup" id="G1T1B3">
    <property type="interactions" value="23"/>
</dbReference>
<evidence type="ECO:0000256" key="4">
    <source>
        <dbReference type="ARBA" id="ARBA00022475"/>
    </source>
</evidence>
<evidence type="ECO:0000256" key="9">
    <source>
        <dbReference type="ARBA" id="ARBA00023157"/>
    </source>
</evidence>
<evidence type="ECO:0000256" key="16">
    <source>
        <dbReference type="PIRSR" id="PIRSR038193-3"/>
    </source>
</evidence>
<dbReference type="Gene3D" id="3.20.20.70">
    <property type="entry name" value="Aldolase class I"/>
    <property type="match status" value="1"/>
</dbReference>
<evidence type="ECO:0000256" key="5">
    <source>
        <dbReference type="ARBA" id="ARBA00022622"/>
    </source>
</evidence>
<dbReference type="OMA" id="RAKIVFE"/>
<dbReference type="Bgee" id="ENSOCUG00000011449">
    <property type="expression patterns" value="Expressed in testis"/>
</dbReference>
<dbReference type="EC" id="3.2.1.35" evidence="13 17"/>
<dbReference type="InterPro" id="IPR018155">
    <property type="entry name" value="Hyaluronidase"/>
</dbReference>
<feature type="glycosylation site" description="N-linked (GlcNAc...) asparagine" evidence="15">
    <location>
        <position position="368"/>
    </location>
</feature>
<dbReference type="HOGENOM" id="CLU_036366_0_1_1"/>
<keyword evidence="4" id="KW-1003">Cell membrane</keyword>
<dbReference type="Proteomes" id="UP000001811">
    <property type="component" value="Chromosome 7"/>
</dbReference>
<evidence type="ECO:0000313" key="19">
    <source>
        <dbReference type="Proteomes" id="UP000001811"/>
    </source>
</evidence>
<dbReference type="eggNOG" id="ENOG502R6HD">
    <property type="taxonomic scope" value="Eukaryota"/>
</dbReference>
<dbReference type="Pfam" id="PF01630">
    <property type="entry name" value="Glyco_hydro_56"/>
    <property type="match status" value="1"/>
</dbReference>
<feature type="disulfide bond" evidence="16">
    <location>
        <begin position="381"/>
        <end position="435"/>
    </location>
</feature>
<comment type="catalytic activity">
    <reaction evidence="1 13 17">
        <text>Random hydrolysis of (1-&gt;4)-linkages between N-acetyl-beta-D-glucosamine and D-glucuronate residues in hyaluronate.</text>
        <dbReference type="EC" id="3.2.1.35"/>
    </reaction>
</comment>
<dbReference type="GO" id="GO:0007342">
    <property type="term" value="P:fusion of sperm to egg plasma membrane involved in single fertilization"/>
    <property type="evidence" value="ECO:0007669"/>
    <property type="project" value="InterPro"/>
</dbReference>
<dbReference type="PRINTS" id="PR00848">
    <property type="entry name" value="SPERMPH20"/>
</dbReference>
<feature type="disulfide bond" evidence="16">
    <location>
        <begin position="437"/>
        <end position="443"/>
    </location>
</feature>
<reference evidence="18 19" key="1">
    <citation type="journal article" date="2011" name="Nature">
        <title>A high-resolution map of human evolutionary constraint using 29 mammals.</title>
        <authorList>
            <person name="Lindblad-Toh K."/>
            <person name="Garber M."/>
            <person name="Zuk O."/>
            <person name="Lin M.F."/>
            <person name="Parker B.J."/>
            <person name="Washietl S."/>
            <person name="Kheradpour P."/>
            <person name="Ernst J."/>
            <person name="Jordan G."/>
            <person name="Mauceli E."/>
            <person name="Ward L.D."/>
            <person name="Lowe C.B."/>
            <person name="Holloway A.K."/>
            <person name="Clamp M."/>
            <person name="Gnerre S."/>
            <person name="Alfoldi J."/>
            <person name="Beal K."/>
            <person name="Chang J."/>
            <person name="Clawson H."/>
            <person name="Cuff J."/>
            <person name="Di Palma F."/>
            <person name="Fitzgerald S."/>
            <person name="Flicek P."/>
            <person name="Guttman M."/>
            <person name="Hubisz M.J."/>
            <person name="Jaffe D.B."/>
            <person name="Jungreis I."/>
            <person name="Kent W.J."/>
            <person name="Kostka D."/>
            <person name="Lara M."/>
            <person name="Martins A.L."/>
            <person name="Massingham T."/>
            <person name="Moltke I."/>
            <person name="Raney B.J."/>
            <person name="Rasmussen M.D."/>
            <person name="Robinson J."/>
            <person name="Stark A."/>
            <person name="Vilella A.J."/>
            <person name="Wen J."/>
            <person name="Xie X."/>
            <person name="Zody M.C."/>
            <person name="Baldwin J."/>
            <person name="Bloom T."/>
            <person name="Chin C.W."/>
            <person name="Heiman D."/>
            <person name="Nicol R."/>
            <person name="Nusbaum C."/>
            <person name="Young S."/>
            <person name="Wilkinson J."/>
            <person name="Worley K.C."/>
            <person name="Kovar C.L."/>
            <person name="Muzny D.M."/>
            <person name="Gibbs R.A."/>
            <person name="Cree A."/>
            <person name="Dihn H.H."/>
            <person name="Fowler G."/>
            <person name="Jhangiani S."/>
            <person name="Joshi V."/>
            <person name="Lee S."/>
            <person name="Lewis L.R."/>
            <person name="Nazareth L.V."/>
            <person name="Okwuonu G."/>
            <person name="Santibanez J."/>
            <person name="Warren W.C."/>
            <person name="Mardis E.R."/>
            <person name="Weinstock G.M."/>
            <person name="Wilson R.K."/>
            <person name="Delehaunty K."/>
            <person name="Dooling D."/>
            <person name="Fronik C."/>
            <person name="Fulton L."/>
            <person name="Fulton B."/>
            <person name="Graves T."/>
            <person name="Minx P."/>
            <person name="Sodergren E."/>
            <person name="Birney E."/>
            <person name="Margulies E.H."/>
            <person name="Herrero J."/>
            <person name="Green E.D."/>
            <person name="Haussler D."/>
            <person name="Siepel A."/>
            <person name="Goldman N."/>
            <person name="Pollard K.S."/>
            <person name="Pedersen J.S."/>
            <person name="Lander E.S."/>
            <person name="Kellis M."/>
        </authorList>
    </citation>
    <scope>NUCLEOTIDE SEQUENCE [LARGE SCALE GENOMIC DNA]</scope>
    <source>
        <strain evidence="18 19">Thorbecke inbred</strain>
    </source>
</reference>
<evidence type="ECO:0000256" key="14">
    <source>
        <dbReference type="PIRSR" id="PIRSR038193-1"/>
    </source>
</evidence>
<dbReference type="RefSeq" id="NP_001348401.1">
    <property type="nucleotide sequence ID" value="NM_001361472.1"/>
</dbReference>
<evidence type="ECO:0000256" key="2">
    <source>
        <dbReference type="ARBA" id="ARBA00004609"/>
    </source>
</evidence>
<protein>
    <recommendedName>
        <fullName evidence="13 17">Hyaluronidase</fullName>
        <ecNumber evidence="13 17">3.2.1.35</ecNumber>
    </recommendedName>
</protein>
<keyword evidence="10" id="KW-0325">Glycoprotein</keyword>
<dbReference type="PANTHER" id="PTHR11769">
    <property type="entry name" value="HYALURONIDASE"/>
    <property type="match status" value="1"/>
</dbReference>
<dbReference type="PIRSF" id="PIRSF500773">
    <property type="entry name" value="Hyaluronidase_PH20_Hyal5"/>
    <property type="match status" value="1"/>
</dbReference>
<evidence type="ECO:0000256" key="6">
    <source>
        <dbReference type="ARBA" id="ARBA00022729"/>
    </source>
</evidence>